<dbReference type="InterPro" id="IPR001878">
    <property type="entry name" value="Znf_CCHC"/>
</dbReference>
<evidence type="ECO:0000259" key="3">
    <source>
        <dbReference type="PROSITE" id="PS50158"/>
    </source>
</evidence>
<organism evidence="4 5">
    <name type="scientific">Caerostris darwini</name>
    <dbReference type="NCBI Taxonomy" id="1538125"/>
    <lineage>
        <taxon>Eukaryota</taxon>
        <taxon>Metazoa</taxon>
        <taxon>Ecdysozoa</taxon>
        <taxon>Arthropoda</taxon>
        <taxon>Chelicerata</taxon>
        <taxon>Arachnida</taxon>
        <taxon>Araneae</taxon>
        <taxon>Araneomorphae</taxon>
        <taxon>Entelegynae</taxon>
        <taxon>Araneoidea</taxon>
        <taxon>Araneidae</taxon>
        <taxon>Caerostris</taxon>
    </lineage>
</organism>
<comment type="caution">
    <text evidence="4">The sequence shown here is derived from an EMBL/GenBank/DDBJ whole genome shotgun (WGS) entry which is preliminary data.</text>
</comment>
<evidence type="ECO:0000313" key="5">
    <source>
        <dbReference type="Proteomes" id="UP001054837"/>
    </source>
</evidence>
<evidence type="ECO:0000256" key="1">
    <source>
        <dbReference type="PROSITE-ProRule" id="PRU00047"/>
    </source>
</evidence>
<dbReference type="PROSITE" id="PS50158">
    <property type="entry name" value="ZF_CCHC"/>
    <property type="match status" value="1"/>
</dbReference>
<keyword evidence="1" id="KW-0862">Zinc</keyword>
<evidence type="ECO:0000256" key="2">
    <source>
        <dbReference type="SAM" id="MobiDB-lite"/>
    </source>
</evidence>
<dbReference type="PANTHER" id="PTHR33223:SF6">
    <property type="entry name" value="CCHC-TYPE DOMAIN-CONTAINING PROTEIN"/>
    <property type="match status" value="1"/>
</dbReference>
<dbReference type="InterPro" id="IPR036875">
    <property type="entry name" value="Znf_CCHC_sf"/>
</dbReference>
<dbReference type="PANTHER" id="PTHR33223">
    <property type="entry name" value="CCHC-TYPE DOMAIN-CONTAINING PROTEIN"/>
    <property type="match status" value="1"/>
</dbReference>
<reference evidence="4 5" key="1">
    <citation type="submission" date="2021-06" db="EMBL/GenBank/DDBJ databases">
        <title>Caerostris darwini draft genome.</title>
        <authorList>
            <person name="Kono N."/>
            <person name="Arakawa K."/>
        </authorList>
    </citation>
    <scope>NUCLEOTIDE SEQUENCE [LARGE SCALE GENOMIC DNA]</scope>
</reference>
<dbReference type="AlphaFoldDB" id="A0AAV4WL17"/>
<evidence type="ECO:0000313" key="4">
    <source>
        <dbReference type="EMBL" id="GIY82636.1"/>
    </source>
</evidence>
<dbReference type="Pfam" id="PF00098">
    <property type="entry name" value="zf-CCHC"/>
    <property type="match status" value="1"/>
</dbReference>
<feature type="domain" description="CCHC-type" evidence="3">
    <location>
        <begin position="253"/>
        <end position="266"/>
    </location>
</feature>
<dbReference type="EMBL" id="BPLQ01014730">
    <property type="protein sequence ID" value="GIY82636.1"/>
    <property type="molecule type" value="Genomic_DNA"/>
</dbReference>
<accession>A0AAV4WL17</accession>
<gene>
    <name evidence="4" type="primary">AVEN_243149_1</name>
    <name evidence="4" type="ORF">CDAR_485701</name>
</gene>
<keyword evidence="5" id="KW-1185">Reference proteome</keyword>
<feature type="region of interest" description="Disordered" evidence="2">
    <location>
        <begin position="272"/>
        <end position="313"/>
    </location>
</feature>
<feature type="compositionally biased region" description="Basic and acidic residues" evidence="2">
    <location>
        <begin position="304"/>
        <end position="313"/>
    </location>
</feature>
<name>A0AAV4WL17_9ARAC</name>
<dbReference type="SMART" id="SM00343">
    <property type="entry name" value="ZnF_C2HC"/>
    <property type="match status" value="1"/>
</dbReference>
<dbReference type="GO" id="GO:0008270">
    <property type="term" value="F:zinc ion binding"/>
    <property type="evidence" value="ECO:0007669"/>
    <property type="project" value="UniProtKB-KW"/>
</dbReference>
<dbReference type="SUPFAM" id="SSF57756">
    <property type="entry name" value="Retrovirus zinc finger-like domains"/>
    <property type="match status" value="1"/>
</dbReference>
<dbReference type="Proteomes" id="UP001054837">
    <property type="component" value="Unassembled WGS sequence"/>
</dbReference>
<dbReference type="Gene3D" id="4.10.60.10">
    <property type="entry name" value="Zinc finger, CCHC-type"/>
    <property type="match status" value="1"/>
</dbReference>
<protein>
    <submittedName>
        <fullName evidence="4">CCHC-type domain-containing protein</fullName>
    </submittedName>
</protein>
<sequence>MADEDKILRNPSLLSSIRSFNGENAEEFFTVLENTALLGNWSEIQLAAITTLKLEGRARRFFESSLKGKNLGYQPLKARFISQFSKPVNFAADFSQFSTTVQLPSERVRDFASRLEEVAQKSFGKESVDTGDISQKFGAKMILSQFLAGLQPRIKAQVVIINPETFEGAVELGERIEIAQEMLVPTVNVLESGNSVPDKAPEAVQANDETLAKTLNLVNRQLEYLNSRMDKIEAESKSRNGGNWQGNRQPVTCFHCNRPGHYMRDCYQRQAENRGRGSNHRGRGRGNGYDTTYGNQRFFGGNDQSREETPKNT</sequence>
<proteinExistence type="predicted"/>
<keyword evidence="1" id="KW-0479">Metal-binding</keyword>
<dbReference type="GO" id="GO:0003676">
    <property type="term" value="F:nucleic acid binding"/>
    <property type="evidence" value="ECO:0007669"/>
    <property type="project" value="InterPro"/>
</dbReference>
<keyword evidence="1" id="KW-0863">Zinc-finger</keyword>